<keyword evidence="8" id="KW-0969">Cilium</keyword>
<dbReference type="GO" id="GO:0071973">
    <property type="term" value="P:bacterial-type flagellum-dependent cell motility"/>
    <property type="evidence" value="ECO:0007669"/>
    <property type="project" value="InterPro"/>
</dbReference>
<keyword evidence="3" id="KW-0732">Signal</keyword>
<evidence type="ECO:0000256" key="7">
    <source>
        <dbReference type="HAMAP-Rule" id="MF_00415"/>
    </source>
</evidence>
<dbReference type="GO" id="GO:0009279">
    <property type="term" value="C:cell outer membrane"/>
    <property type="evidence" value="ECO:0007669"/>
    <property type="project" value="UniProtKB-SubCell"/>
</dbReference>
<keyword evidence="8" id="KW-0282">Flagellum</keyword>
<evidence type="ECO:0000256" key="1">
    <source>
        <dbReference type="ARBA" id="ARBA00002591"/>
    </source>
</evidence>
<name>A0A1M6FNH2_9FIRM</name>
<keyword evidence="6 7" id="KW-0998">Cell outer membrane</keyword>
<dbReference type="PANTHER" id="PTHR34933">
    <property type="entry name" value="FLAGELLAR L-RING PROTEIN"/>
    <property type="match status" value="1"/>
</dbReference>
<comment type="similarity">
    <text evidence="2 7">Belongs to the FlgH family.</text>
</comment>
<keyword evidence="8" id="KW-0966">Cell projection</keyword>
<sequence length="196" mass="20945">MKCILSVIMGAMMFFQVGIMVPATAGAVSLWSEDSRNIFSDRRASQVGDIVTVVISETATMTSTKNSSNSKSGKQNLDAGLGIFDFLAAASASQNDNFTASGSATNSNTARGTITVTVTDVAPNGNLIIEGTQSIWNNKNEHKITLQGIIRPDDITYNNTIPSNKVAEATVKFDGKGPLNSKQRQGIITQIFNFLF</sequence>
<evidence type="ECO:0000256" key="4">
    <source>
        <dbReference type="ARBA" id="ARBA00023136"/>
    </source>
</evidence>
<proteinExistence type="inferred from homology"/>
<evidence type="ECO:0000313" key="9">
    <source>
        <dbReference type="Proteomes" id="UP000191240"/>
    </source>
</evidence>
<evidence type="ECO:0000256" key="3">
    <source>
        <dbReference type="ARBA" id="ARBA00022729"/>
    </source>
</evidence>
<dbReference type="InterPro" id="IPR000527">
    <property type="entry name" value="Flag_Lring"/>
</dbReference>
<reference evidence="8 9" key="1">
    <citation type="submission" date="2016-11" db="EMBL/GenBank/DDBJ databases">
        <authorList>
            <person name="Jaros S."/>
            <person name="Januszkiewicz K."/>
            <person name="Wedrychowicz H."/>
        </authorList>
    </citation>
    <scope>NUCLEOTIDE SEQUENCE [LARGE SCALE GENOMIC DNA]</scope>
    <source>
        <strain evidence="8 9">DSM 3074</strain>
    </source>
</reference>
<keyword evidence="5 7" id="KW-0975">Bacterial flagellum</keyword>
<dbReference type="OrthoDB" id="9816119at2"/>
<evidence type="ECO:0000313" key="8">
    <source>
        <dbReference type="EMBL" id="SHI99159.1"/>
    </source>
</evidence>
<dbReference type="GO" id="GO:0003774">
    <property type="term" value="F:cytoskeletal motor activity"/>
    <property type="evidence" value="ECO:0007669"/>
    <property type="project" value="InterPro"/>
</dbReference>
<dbReference type="Proteomes" id="UP000191240">
    <property type="component" value="Unassembled WGS sequence"/>
</dbReference>
<comment type="subcellular location">
    <subcellularLocation>
        <location evidence="7">Cell outer membrane</location>
    </subcellularLocation>
    <subcellularLocation>
        <location evidence="7">Bacterial flagellum basal body</location>
    </subcellularLocation>
</comment>
<keyword evidence="4 7" id="KW-0472">Membrane</keyword>
<evidence type="ECO:0000256" key="2">
    <source>
        <dbReference type="ARBA" id="ARBA00006929"/>
    </source>
</evidence>
<dbReference type="PRINTS" id="PR01008">
    <property type="entry name" value="FLGLRINGFLGH"/>
</dbReference>
<evidence type="ECO:0000256" key="5">
    <source>
        <dbReference type="ARBA" id="ARBA00023143"/>
    </source>
</evidence>
<organism evidence="8 9">
    <name type="scientific">Anaerovibrio lipolyticus DSM 3074</name>
    <dbReference type="NCBI Taxonomy" id="1120997"/>
    <lineage>
        <taxon>Bacteria</taxon>
        <taxon>Bacillati</taxon>
        <taxon>Bacillota</taxon>
        <taxon>Negativicutes</taxon>
        <taxon>Selenomonadales</taxon>
        <taxon>Selenomonadaceae</taxon>
        <taxon>Anaerovibrio</taxon>
    </lineage>
</organism>
<comment type="function">
    <text evidence="1 7">Assembles around the rod to form the L-ring and probably protects the motor/basal body from shearing forces during rotation.</text>
</comment>
<dbReference type="Pfam" id="PF02107">
    <property type="entry name" value="FlgH"/>
    <property type="match status" value="1"/>
</dbReference>
<gene>
    <name evidence="7" type="primary">flgH</name>
    <name evidence="8" type="ORF">SAMN02745671_02333</name>
</gene>
<dbReference type="HAMAP" id="MF_00415">
    <property type="entry name" value="FlgH"/>
    <property type="match status" value="1"/>
</dbReference>
<dbReference type="RefSeq" id="WP_052212524.1">
    <property type="nucleotide sequence ID" value="NZ_FQYW01000022.1"/>
</dbReference>
<evidence type="ECO:0000256" key="6">
    <source>
        <dbReference type="ARBA" id="ARBA00023237"/>
    </source>
</evidence>
<dbReference type="PANTHER" id="PTHR34933:SF1">
    <property type="entry name" value="FLAGELLAR L-RING PROTEIN"/>
    <property type="match status" value="1"/>
</dbReference>
<dbReference type="AlphaFoldDB" id="A0A1M6FNH2"/>
<accession>A0A1M6FNH2</accession>
<protein>
    <recommendedName>
        <fullName evidence="7">Flagellar L-ring protein</fullName>
    </recommendedName>
    <alternativeName>
        <fullName evidence="7">Basal body L-ring protein</fullName>
    </alternativeName>
</protein>
<dbReference type="GO" id="GO:0009427">
    <property type="term" value="C:bacterial-type flagellum basal body, distal rod, L ring"/>
    <property type="evidence" value="ECO:0007669"/>
    <property type="project" value="InterPro"/>
</dbReference>
<comment type="subunit">
    <text evidence="7">The basal body constitutes a major portion of the flagellar organelle and consists of four rings (L,P,S, and M) mounted on a central rod.</text>
</comment>
<dbReference type="EMBL" id="FQYW01000022">
    <property type="protein sequence ID" value="SHI99159.1"/>
    <property type="molecule type" value="Genomic_DNA"/>
</dbReference>